<dbReference type="EMBL" id="JAUOZS010000001">
    <property type="protein sequence ID" value="MDT8901433.1"/>
    <property type="molecule type" value="Genomic_DNA"/>
</dbReference>
<reference evidence="1 2" key="1">
    <citation type="submission" date="2023-07" db="EMBL/GenBank/DDBJ databases">
        <title>The novel representative of Negativicutes class, Anaeroselena agilis gen. nov. sp. nov.</title>
        <authorList>
            <person name="Prokofeva M.I."/>
            <person name="Elcheninov A.G."/>
            <person name="Klyukina A."/>
            <person name="Kublanov I.V."/>
            <person name="Frolov E.N."/>
            <person name="Podosokorskaya O.A."/>
        </authorList>
    </citation>
    <scope>NUCLEOTIDE SEQUENCE [LARGE SCALE GENOMIC DNA]</scope>
    <source>
        <strain evidence="1 2">4137-cl</strain>
    </source>
</reference>
<protein>
    <submittedName>
        <fullName evidence="1">Uncharacterized protein</fullName>
    </submittedName>
</protein>
<organism evidence="1 2">
    <name type="scientific">Anaeroselena agilis</name>
    <dbReference type="NCBI Taxonomy" id="3063788"/>
    <lineage>
        <taxon>Bacteria</taxon>
        <taxon>Bacillati</taxon>
        <taxon>Bacillota</taxon>
        <taxon>Negativicutes</taxon>
        <taxon>Acetonemataceae</taxon>
        <taxon>Anaeroselena</taxon>
    </lineage>
</organism>
<proteinExistence type="predicted"/>
<sequence length="62" mass="6706">MSIKSSDKSNSTRHLYEFAAEVANFGSLTDKMRAAEDSTDATAAKNAAAKWKQSRGQTDPLV</sequence>
<evidence type="ECO:0000313" key="1">
    <source>
        <dbReference type="EMBL" id="MDT8901433.1"/>
    </source>
</evidence>
<keyword evidence="2" id="KW-1185">Reference proteome</keyword>
<name>A0ABU3NXA0_9FIRM</name>
<evidence type="ECO:0000313" key="2">
    <source>
        <dbReference type="Proteomes" id="UP001254848"/>
    </source>
</evidence>
<gene>
    <name evidence="1" type="ORF">Q4T40_09295</name>
</gene>
<comment type="caution">
    <text evidence="1">The sequence shown here is derived from an EMBL/GenBank/DDBJ whole genome shotgun (WGS) entry which is preliminary data.</text>
</comment>
<accession>A0ABU3NXA0</accession>
<dbReference type="RefSeq" id="WP_413779943.1">
    <property type="nucleotide sequence ID" value="NZ_JAUOZS010000001.1"/>
</dbReference>
<dbReference type="Proteomes" id="UP001254848">
    <property type="component" value="Unassembled WGS sequence"/>
</dbReference>